<feature type="compositionally biased region" description="Low complexity" evidence="1">
    <location>
        <begin position="31"/>
        <end position="56"/>
    </location>
</feature>
<name>A0A498BWU9_9MICO</name>
<evidence type="ECO:0000256" key="2">
    <source>
        <dbReference type="SAM" id="SignalP"/>
    </source>
</evidence>
<evidence type="ECO:0000313" key="3">
    <source>
        <dbReference type="EMBL" id="RLK48124.1"/>
    </source>
</evidence>
<gene>
    <name evidence="3" type="ORF">C7474_2727</name>
</gene>
<keyword evidence="2" id="KW-0732">Signal</keyword>
<dbReference type="AlphaFoldDB" id="A0A498BWU9"/>
<dbReference type="PROSITE" id="PS51257">
    <property type="entry name" value="PROKAR_LIPOPROTEIN"/>
    <property type="match status" value="1"/>
</dbReference>
<dbReference type="EMBL" id="RCDB01000003">
    <property type="protein sequence ID" value="RLK48124.1"/>
    <property type="molecule type" value="Genomic_DNA"/>
</dbReference>
<evidence type="ECO:0008006" key="5">
    <source>
        <dbReference type="Google" id="ProtNLM"/>
    </source>
</evidence>
<accession>A0A498BWU9</accession>
<dbReference type="OrthoDB" id="3267832at2"/>
<reference evidence="3 4" key="1">
    <citation type="journal article" date="2015" name="Stand. Genomic Sci.">
        <title>Genomic Encyclopedia of Bacterial and Archaeal Type Strains, Phase III: the genomes of soil and plant-associated and newly described type strains.</title>
        <authorList>
            <person name="Whitman W.B."/>
            <person name="Woyke T."/>
            <person name="Klenk H.P."/>
            <person name="Zhou Y."/>
            <person name="Lilburn T.G."/>
            <person name="Beck B.J."/>
            <person name="De Vos P."/>
            <person name="Vandamme P."/>
            <person name="Eisen J.A."/>
            <person name="Garrity G."/>
            <person name="Hugenholtz P."/>
            <person name="Kyrpides N.C."/>
        </authorList>
    </citation>
    <scope>NUCLEOTIDE SEQUENCE [LARGE SCALE GENOMIC DNA]</scope>
    <source>
        <strain evidence="3 4">S2T63</strain>
    </source>
</reference>
<evidence type="ECO:0000256" key="1">
    <source>
        <dbReference type="SAM" id="MobiDB-lite"/>
    </source>
</evidence>
<evidence type="ECO:0000313" key="4">
    <source>
        <dbReference type="Proteomes" id="UP000273158"/>
    </source>
</evidence>
<proteinExistence type="predicted"/>
<feature type="signal peptide" evidence="2">
    <location>
        <begin position="1"/>
        <end position="24"/>
    </location>
</feature>
<sequence length="144" mass="14743">MNSNKIRAGILAAVVFASGTFGLAGCASDTSANSGSSTGSTSSEGSSVQSSESDVTTDLEAARQAVVDGLEAKPGSTQIMLAADVKQPTEKYGMLVMPFVKSDAAKRVTGTVNIDGTAYVIEAESAETGQTWQIDQDGNITEVK</sequence>
<dbReference type="RefSeq" id="WP_121060664.1">
    <property type="nucleotide sequence ID" value="NZ_RCDB01000003.1"/>
</dbReference>
<feature type="region of interest" description="Disordered" evidence="1">
    <location>
        <begin position="31"/>
        <end position="58"/>
    </location>
</feature>
<dbReference type="Proteomes" id="UP000273158">
    <property type="component" value="Unassembled WGS sequence"/>
</dbReference>
<keyword evidence="4" id="KW-1185">Reference proteome</keyword>
<organism evidence="3 4">
    <name type="scientific">Microbacterium telephonicum</name>
    <dbReference type="NCBI Taxonomy" id="1714841"/>
    <lineage>
        <taxon>Bacteria</taxon>
        <taxon>Bacillati</taxon>
        <taxon>Actinomycetota</taxon>
        <taxon>Actinomycetes</taxon>
        <taxon>Micrococcales</taxon>
        <taxon>Microbacteriaceae</taxon>
        <taxon>Microbacterium</taxon>
    </lineage>
</organism>
<protein>
    <recommendedName>
        <fullName evidence="5">Lipoprotein</fullName>
    </recommendedName>
</protein>
<comment type="caution">
    <text evidence="3">The sequence shown here is derived from an EMBL/GenBank/DDBJ whole genome shotgun (WGS) entry which is preliminary data.</text>
</comment>
<feature type="chain" id="PRO_5038642787" description="Lipoprotein" evidence="2">
    <location>
        <begin position="25"/>
        <end position="144"/>
    </location>
</feature>